<feature type="compositionally biased region" description="Polar residues" evidence="1">
    <location>
        <begin position="11"/>
        <end position="22"/>
    </location>
</feature>
<dbReference type="EMBL" id="JAKUCV010002340">
    <property type="protein sequence ID" value="KAJ4842999.1"/>
    <property type="molecule type" value="Genomic_DNA"/>
</dbReference>
<accession>A0A9Q0JIM0</accession>
<evidence type="ECO:0000313" key="3">
    <source>
        <dbReference type="EMBL" id="KAJ4842999.1"/>
    </source>
</evidence>
<sequence length="249" mass="27707">MDSSRKRSRTQFDGSTNSQENDTGSDNDSQSSVNQSQVGSNVIPTDPGPGIESSDYDTDVEESSDYDTESSYYETDDEDEDFLDKMLALLGKFADVSPLSIQRHQERKALRERTLSVFHAKREEIDRLTRDSNGQCIEAFKMDMNAFAALCELLRTVGGLVAKGQVGIEEQVATFVHTLAHPGDNRFLQDGFGNFDTAYGRNSVMNALATVGKGLFAKPEDIVHGCTDSTWKWFKVTIDHLRTSVWIVV</sequence>
<evidence type="ECO:0000313" key="4">
    <source>
        <dbReference type="Proteomes" id="UP001141552"/>
    </source>
</evidence>
<feature type="domain" description="DUF8040" evidence="2">
    <location>
        <begin position="123"/>
        <end position="193"/>
    </location>
</feature>
<keyword evidence="4" id="KW-1185">Reference proteome</keyword>
<dbReference type="InterPro" id="IPR058353">
    <property type="entry name" value="DUF8040"/>
</dbReference>
<evidence type="ECO:0000259" key="2">
    <source>
        <dbReference type="Pfam" id="PF26138"/>
    </source>
</evidence>
<gene>
    <name evidence="3" type="ORF">Tsubulata_038209</name>
</gene>
<name>A0A9Q0JIM0_9ROSI</name>
<feature type="compositionally biased region" description="Low complexity" evidence="1">
    <location>
        <begin position="24"/>
        <end position="42"/>
    </location>
</feature>
<dbReference type="OrthoDB" id="911771at2759"/>
<comment type="caution">
    <text evidence="3">The sequence shown here is derived from an EMBL/GenBank/DDBJ whole genome shotgun (WGS) entry which is preliminary data.</text>
</comment>
<evidence type="ECO:0000256" key="1">
    <source>
        <dbReference type="SAM" id="MobiDB-lite"/>
    </source>
</evidence>
<dbReference type="Proteomes" id="UP001141552">
    <property type="component" value="Unassembled WGS sequence"/>
</dbReference>
<proteinExistence type="predicted"/>
<organism evidence="3 4">
    <name type="scientific">Turnera subulata</name>
    <dbReference type="NCBI Taxonomy" id="218843"/>
    <lineage>
        <taxon>Eukaryota</taxon>
        <taxon>Viridiplantae</taxon>
        <taxon>Streptophyta</taxon>
        <taxon>Embryophyta</taxon>
        <taxon>Tracheophyta</taxon>
        <taxon>Spermatophyta</taxon>
        <taxon>Magnoliopsida</taxon>
        <taxon>eudicotyledons</taxon>
        <taxon>Gunneridae</taxon>
        <taxon>Pentapetalae</taxon>
        <taxon>rosids</taxon>
        <taxon>fabids</taxon>
        <taxon>Malpighiales</taxon>
        <taxon>Passifloraceae</taxon>
        <taxon>Turnera</taxon>
    </lineage>
</organism>
<reference evidence="3" key="2">
    <citation type="journal article" date="2023" name="Plants (Basel)">
        <title>Annotation of the Turnera subulata (Passifloraceae) Draft Genome Reveals the S-Locus Evolved after the Divergence of Turneroideae from Passifloroideae in a Stepwise Manner.</title>
        <authorList>
            <person name="Henning P.M."/>
            <person name="Roalson E.H."/>
            <person name="Mir W."/>
            <person name="McCubbin A.G."/>
            <person name="Shore J.S."/>
        </authorList>
    </citation>
    <scope>NUCLEOTIDE SEQUENCE</scope>
    <source>
        <strain evidence="3">F60SS</strain>
    </source>
</reference>
<dbReference type="Pfam" id="PF26138">
    <property type="entry name" value="DUF8040"/>
    <property type="match status" value="1"/>
</dbReference>
<protein>
    <recommendedName>
        <fullName evidence="2">DUF8040 domain-containing protein</fullName>
    </recommendedName>
</protein>
<feature type="region of interest" description="Disordered" evidence="1">
    <location>
        <begin position="1"/>
        <end position="77"/>
    </location>
</feature>
<feature type="compositionally biased region" description="Acidic residues" evidence="1">
    <location>
        <begin position="54"/>
        <end position="77"/>
    </location>
</feature>
<dbReference type="AlphaFoldDB" id="A0A9Q0JIM0"/>
<reference evidence="3" key="1">
    <citation type="submission" date="2022-02" db="EMBL/GenBank/DDBJ databases">
        <authorList>
            <person name="Henning P.M."/>
            <person name="McCubbin A.G."/>
            <person name="Shore J.S."/>
        </authorList>
    </citation>
    <scope>NUCLEOTIDE SEQUENCE</scope>
    <source>
        <strain evidence="3">F60SS</strain>
        <tissue evidence="3">Leaves</tissue>
    </source>
</reference>